<evidence type="ECO:0000313" key="3">
    <source>
        <dbReference type="Proteomes" id="UP000189933"/>
    </source>
</evidence>
<dbReference type="Proteomes" id="UP000189933">
    <property type="component" value="Unassembled WGS sequence"/>
</dbReference>
<organism evidence="2 3">
    <name type="scientific">Carboxydocella sporoproducens DSM 16521</name>
    <dbReference type="NCBI Taxonomy" id="1121270"/>
    <lineage>
        <taxon>Bacteria</taxon>
        <taxon>Bacillati</taxon>
        <taxon>Bacillota</taxon>
        <taxon>Clostridia</taxon>
        <taxon>Eubacteriales</taxon>
        <taxon>Clostridiales Family XVI. Incertae Sedis</taxon>
        <taxon>Carboxydocella</taxon>
    </lineage>
</organism>
<dbReference type="PANTHER" id="PTHR33434">
    <property type="entry name" value="DEGV DOMAIN-CONTAINING PROTEIN DR_1986-RELATED"/>
    <property type="match status" value="1"/>
</dbReference>
<dbReference type="SUPFAM" id="SSF82549">
    <property type="entry name" value="DAK1/DegV-like"/>
    <property type="match status" value="1"/>
</dbReference>
<dbReference type="InterPro" id="IPR003797">
    <property type="entry name" value="DegV"/>
</dbReference>
<proteinExistence type="predicted"/>
<dbReference type="Gene3D" id="3.30.1180.10">
    <property type="match status" value="1"/>
</dbReference>
<dbReference type="NCBIfam" id="TIGR00762">
    <property type="entry name" value="DegV"/>
    <property type="match status" value="1"/>
</dbReference>
<dbReference type="PANTHER" id="PTHR33434:SF2">
    <property type="entry name" value="FATTY ACID-BINDING PROTEIN TM_1468"/>
    <property type="match status" value="1"/>
</dbReference>
<gene>
    <name evidence="2" type="ORF">SAMN02745885_00850</name>
</gene>
<dbReference type="AlphaFoldDB" id="A0A1T4N9P3"/>
<keyword evidence="1" id="KW-0446">Lipid-binding</keyword>
<name>A0A1T4N9P3_9FIRM</name>
<protein>
    <submittedName>
        <fullName evidence="2">EDD domain protein, DegV family</fullName>
    </submittedName>
</protein>
<dbReference type="Pfam" id="PF02645">
    <property type="entry name" value="DegV"/>
    <property type="match status" value="1"/>
</dbReference>
<dbReference type="EMBL" id="FUXM01000006">
    <property type="protein sequence ID" value="SJZ75911.1"/>
    <property type="molecule type" value="Genomic_DNA"/>
</dbReference>
<dbReference type="GO" id="GO:0008289">
    <property type="term" value="F:lipid binding"/>
    <property type="evidence" value="ECO:0007669"/>
    <property type="project" value="UniProtKB-KW"/>
</dbReference>
<dbReference type="Gene3D" id="3.40.50.10170">
    <property type="match status" value="1"/>
</dbReference>
<dbReference type="InterPro" id="IPR043168">
    <property type="entry name" value="DegV_C"/>
</dbReference>
<evidence type="ECO:0000313" key="2">
    <source>
        <dbReference type="EMBL" id="SJZ75911.1"/>
    </source>
</evidence>
<dbReference type="PROSITE" id="PS51482">
    <property type="entry name" value="DEGV"/>
    <property type="match status" value="1"/>
</dbReference>
<dbReference type="InterPro" id="IPR050270">
    <property type="entry name" value="DegV_domain_contain"/>
</dbReference>
<reference evidence="3" key="1">
    <citation type="submission" date="2017-02" db="EMBL/GenBank/DDBJ databases">
        <authorList>
            <person name="Varghese N."/>
            <person name="Submissions S."/>
        </authorList>
    </citation>
    <scope>NUCLEOTIDE SEQUENCE [LARGE SCALE GENOMIC DNA]</scope>
    <source>
        <strain evidence="3">DSM 16521</strain>
    </source>
</reference>
<evidence type="ECO:0000256" key="1">
    <source>
        <dbReference type="ARBA" id="ARBA00023121"/>
    </source>
</evidence>
<dbReference type="OrthoDB" id="9780216at2"/>
<keyword evidence="3" id="KW-1185">Reference proteome</keyword>
<dbReference type="RefSeq" id="WP_078664950.1">
    <property type="nucleotide sequence ID" value="NZ_FUXM01000006.1"/>
</dbReference>
<accession>A0A1T4N9P3</accession>
<sequence>MGKVRIVTDSTADIPAEVVQEYGIKIVPLKVFLDGETYLDGVTLNSKEFYQRLPHLQNLPTTSQPSPLEFAEVYRELAAEGTQVISIHLSQKTSGTVQSARLGAEMTEGADITVIDSESLSIGLGIIVVEAARAAREGRSKEEIIALVEKLKQESRLYFVLNTLDYIYKGGRIGKAEAFVGSLLNIKPILTMQDGVVTPIDKVRGWNKAIDRIVELVRERLQGRPMRCALLHANDFESVMKLHQRIVQEFQCFDVIMINEVGTVIGTYAGPGAVGIAFFPVEESV</sequence>